<evidence type="ECO:0000256" key="2">
    <source>
        <dbReference type="ARBA" id="ARBA00022737"/>
    </source>
</evidence>
<evidence type="ECO:0000256" key="1">
    <source>
        <dbReference type="ARBA" id="ARBA00022614"/>
    </source>
</evidence>
<proteinExistence type="predicted"/>
<dbReference type="Gene3D" id="3.80.10.10">
    <property type="entry name" value="Ribonuclease Inhibitor"/>
    <property type="match status" value="1"/>
</dbReference>
<keyword evidence="1" id="KW-0433">Leucine-rich repeat</keyword>
<evidence type="ECO:0000313" key="3">
    <source>
        <dbReference type="EMBL" id="EHB07265.1"/>
    </source>
</evidence>
<evidence type="ECO:0000313" key="4">
    <source>
        <dbReference type="Proteomes" id="UP000006813"/>
    </source>
</evidence>
<dbReference type="PANTHER" id="PTHR14224:SF19">
    <property type="entry name" value="PRAME FAMILY MEMBER 11-RELATED"/>
    <property type="match status" value="1"/>
</dbReference>
<sequence>MARPATWTAGGGSGGGSRFFRMTTQSPLTLYELNKQSRLNSETTASTALHDLPSMIFHVIFMEAFMGEHYEVLKWARKRKASVHLSCEKVMIKSSAVFTVLKLLRAVHLDSIQELDVFSDWTRESMKAFVPHLKKMTNLHTFHFSSLSPEVFTSASKNKWQSRIYAFHLGQRQNLWELHIDDVFFLEGTLHKIFRSQTPLEALSLSSSPLKESDLKHLAHCILQVLLHECSALSQLTQGVYPAPLESYESKIPTEFVHPEKFHQVCAKLAPVLMDIRPSLLVQICTYSCDWCMLCQFYTLEPSGNWEITEEYRLSKLV</sequence>
<dbReference type="EMBL" id="JH169651">
    <property type="protein sequence ID" value="EHB07265.1"/>
    <property type="molecule type" value="Genomic_DNA"/>
</dbReference>
<dbReference type="Proteomes" id="UP000006813">
    <property type="component" value="Unassembled WGS sequence"/>
</dbReference>
<dbReference type="InterPro" id="IPR050694">
    <property type="entry name" value="LRRC14/PRAME"/>
</dbReference>
<protein>
    <submittedName>
        <fullName evidence="3">PRAME family member 9/15</fullName>
    </submittedName>
</protein>
<dbReference type="InParanoid" id="G5BDA4"/>
<dbReference type="PANTHER" id="PTHR14224">
    <property type="entry name" value="SIMILAR TO PREFERENTIALLY EXPRESSED ANTIGEN IN MELANOMA-LIKE 3"/>
    <property type="match status" value="1"/>
</dbReference>
<dbReference type="InterPro" id="IPR032675">
    <property type="entry name" value="LRR_dom_sf"/>
</dbReference>
<dbReference type="STRING" id="10181.G5BDA4"/>
<reference evidence="3 4" key="1">
    <citation type="journal article" date="2011" name="Nature">
        <title>Genome sequencing reveals insights into physiology and longevity of the naked mole rat.</title>
        <authorList>
            <person name="Kim E.B."/>
            <person name="Fang X."/>
            <person name="Fushan A.A."/>
            <person name="Huang Z."/>
            <person name="Lobanov A.V."/>
            <person name="Han L."/>
            <person name="Marino S.M."/>
            <person name="Sun X."/>
            <person name="Turanov A.A."/>
            <person name="Yang P."/>
            <person name="Yim S.H."/>
            <person name="Zhao X."/>
            <person name="Kasaikina M.V."/>
            <person name="Stoletzki N."/>
            <person name="Peng C."/>
            <person name="Polak P."/>
            <person name="Xiong Z."/>
            <person name="Kiezun A."/>
            <person name="Zhu Y."/>
            <person name="Chen Y."/>
            <person name="Kryukov G.V."/>
            <person name="Zhang Q."/>
            <person name="Peshkin L."/>
            <person name="Yang L."/>
            <person name="Bronson R.T."/>
            <person name="Buffenstein R."/>
            <person name="Wang B."/>
            <person name="Han C."/>
            <person name="Li Q."/>
            <person name="Chen L."/>
            <person name="Zhao W."/>
            <person name="Sunyaev S.R."/>
            <person name="Park T.J."/>
            <person name="Zhang G."/>
            <person name="Wang J."/>
            <person name="Gladyshev V.N."/>
        </authorList>
    </citation>
    <scope>NUCLEOTIDE SEQUENCE [LARGE SCALE GENOMIC DNA]</scope>
</reference>
<accession>G5BDA4</accession>
<dbReference type="SUPFAM" id="SSF52047">
    <property type="entry name" value="RNI-like"/>
    <property type="match status" value="1"/>
</dbReference>
<dbReference type="GO" id="GO:0005737">
    <property type="term" value="C:cytoplasm"/>
    <property type="evidence" value="ECO:0007669"/>
    <property type="project" value="TreeGrafter"/>
</dbReference>
<keyword evidence="2" id="KW-0677">Repeat</keyword>
<gene>
    <name evidence="3" type="ORF">GW7_15826</name>
</gene>
<organism evidence="3 4">
    <name type="scientific">Heterocephalus glaber</name>
    <name type="common">Naked mole rat</name>
    <dbReference type="NCBI Taxonomy" id="10181"/>
    <lineage>
        <taxon>Eukaryota</taxon>
        <taxon>Metazoa</taxon>
        <taxon>Chordata</taxon>
        <taxon>Craniata</taxon>
        <taxon>Vertebrata</taxon>
        <taxon>Euteleostomi</taxon>
        <taxon>Mammalia</taxon>
        <taxon>Eutheria</taxon>
        <taxon>Euarchontoglires</taxon>
        <taxon>Glires</taxon>
        <taxon>Rodentia</taxon>
        <taxon>Hystricomorpha</taxon>
        <taxon>Bathyergidae</taxon>
        <taxon>Heterocephalus</taxon>
    </lineage>
</organism>
<name>G5BDA4_HETGA</name>
<dbReference type="AlphaFoldDB" id="G5BDA4"/>